<comment type="caution">
    <text evidence="6">The sequence shown here is derived from an EMBL/GenBank/DDBJ whole genome shotgun (WGS) entry which is preliminary data.</text>
</comment>
<gene>
    <name evidence="6" type="ORF">CXB51_022243</name>
</gene>
<dbReference type="PANTHER" id="PTHR23147">
    <property type="entry name" value="SERINE/ARGININE RICH SPLICING FACTOR"/>
    <property type="match status" value="1"/>
</dbReference>
<dbReference type="PROSITE" id="PS50102">
    <property type="entry name" value="RRM"/>
    <property type="match status" value="1"/>
</dbReference>
<evidence type="ECO:0000256" key="2">
    <source>
        <dbReference type="ARBA" id="ARBA00022728"/>
    </source>
</evidence>
<dbReference type="OrthoDB" id="5988181at2759"/>
<dbReference type="InterPro" id="IPR000504">
    <property type="entry name" value="RRM_dom"/>
</dbReference>
<feature type="domain" description="RRM" evidence="5">
    <location>
        <begin position="75"/>
        <end position="158"/>
    </location>
</feature>
<dbReference type="SMART" id="SM00360">
    <property type="entry name" value="RRM"/>
    <property type="match status" value="1"/>
</dbReference>
<sequence>MIIVLGFTKLLVTCALGYGGVLPLFVSTLVFHGATNKGETSRNKEAEQLAAHVIIQSLLADDRYETIVSEIIKSKAKLYDPLNKAKDSSFDNTPKGLRALFRYHGDVVDVFIPSERCRNGNSFGFVRFNNERDAQRAILRLNGFYLLGKRIGVKMARHNGKRKIWRNDPGQKVQEQIVEIVQEVKSEERLKNNARGVKNTEKRIVQRHVEDELLWNLQKCLVCKLNSICDSKSLNDRIAKFGLGEIIVRRIQERHFLVEILDEELMDLLRQTEWSYLKDFFIKIKPWSEKLKIKKRVTWIEVSGVLLHCWNY</sequence>
<dbReference type="InterPro" id="IPR050907">
    <property type="entry name" value="SRSF"/>
</dbReference>
<keyword evidence="7" id="KW-1185">Reference proteome</keyword>
<evidence type="ECO:0000313" key="6">
    <source>
        <dbReference type="EMBL" id="KAG8483426.1"/>
    </source>
</evidence>
<dbReference type="InterPro" id="IPR012677">
    <property type="entry name" value="Nucleotide-bd_a/b_plait_sf"/>
</dbReference>
<keyword evidence="3" id="KW-0508">mRNA splicing</keyword>
<dbReference type="CDD" id="cd00590">
    <property type="entry name" value="RRM_SF"/>
    <property type="match status" value="1"/>
</dbReference>
<organism evidence="6 7">
    <name type="scientific">Gossypium anomalum</name>
    <dbReference type="NCBI Taxonomy" id="47600"/>
    <lineage>
        <taxon>Eukaryota</taxon>
        <taxon>Viridiplantae</taxon>
        <taxon>Streptophyta</taxon>
        <taxon>Embryophyta</taxon>
        <taxon>Tracheophyta</taxon>
        <taxon>Spermatophyta</taxon>
        <taxon>Magnoliopsida</taxon>
        <taxon>eudicotyledons</taxon>
        <taxon>Gunneridae</taxon>
        <taxon>Pentapetalae</taxon>
        <taxon>rosids</taxon>
        <taxon>malvids</taxon>
        <taxon>Malvales</taxon>
        <taxon>Malvaceae</taxon>
        <taxon>Malvoideae</taxon>
        <taxon>Gossypium</taxon>
    </lineage>
</organism>
<dbReference type="AlphaFoldDB" id="A0A8J6CU27"/>
<dbReference type="SUPFAM" id="SSF54928">
    <property type="entry name" value="RNA-binding domain, RBD"/>
    <property type="match status" value="1"/>
</dbReference>
<dbReference type="GO" id="GO:0005681">
    <property type="term" value="C:spliceosomal complex"/>
    <property type="evidence" value="ECO:0007669"/>
    <property type="project" value="UniProtKB-KW"/>
</dbReference>
<dbReference type="Pfam" id="PF00076">
    <property type="entry name" value="RRM_1"/>
    <property type="match status" value="1"/>
</dbReference>
<keyword evidence="1" id="KW-0507">mRNA processing</keyword>
<dbReference type="EMBL" id="JAHUZN010000009">
    <property type="protein sequence ID" value="KAG8483426.1"/>
    <property type="molecule type" value="Genomic_DNA"/>
</dbReference>
<evidence type="ECO:0000259" key="5">
    <source>
        <dbReference type="PROSITE" id="PS50102"/>
    </source>
</evidence>
<keyword evidence="4" id="KW-0694">RNA-binding</keyword>
<evidence type="ECO:0000313" key="7">
    <source>
        <dbReference type="Proteomes" id="UP000701853"/>
    </source>
</evidence>
<evidence type="ECO:0000256" key="4">
    <source>
        <dbReference type="PROSITE-ProRule" id="PRU00176"/>
    </source>
</evidence>
<dbReference type="InterPro" id="IPR035979">
    <property type="entry name" value="RBD_domain_sf"/>
</dbReference>
<dbReference type="GO" id="GO:0006397">
    <property type="term" value="P:mRNA processing"/>
    <property type="evidence" value="ECO:0007669"/>
    <property type="project" value="UniProtKB-KW"/>
</dbReference>
<accession>A0A8J6CU27</accession>
<dbReference type="Gene3D" id="3.30.70.330">
    <property type="match status" value="1"/>
</dbReference>
<dbReference type="GO" id="GO:0008380">
    <property type="term" value="P:RNA splicing"/>
    <property type="evidence" value="ECO:0007669"/>
    <property type="project" value="UniProtKB-KW"/>
</dbReference>
<dbReference type="GO" id="GO:0003723">
    <property type="term" value="F:RNA binding"/>
    <property type="evidence" value="ECO:0007669"/>
    <property type="project" value="UniProtKB-UniRule"/>
</dbReference>
<dbReference type="Proteomes" id="UP000701853">
    <property type="component" value="Chromosome 9"/>
</dbReference>
<evidence type="ECO:0000256" key="3">
    <source>
        <dbReference type="ARBA" id="ARBA00023187"/>
    </source>
</evidence>
<name>A0A8J6CU27_9ROSI</name>
<reference evidence="6 7" key="1">
    <citation type="journal article" date="2021" name="bioRxiv">
        <title>The Gossypium anomalum genome as a resource for cotton improvement and evolutionary analysis of hybrid incompatibility.</title>
        <authorList>
            <person name="Grover C.E."/>
            <person name="Yuan D."/>
            <person name="Arick M.A."/>
            <person name="Miller E.R."/>
            <person name="Hu G."/>
            <person name="Peterson D.G."/>
            <person name="Wendel J.F."/>
            <person name="Udall J.A."/>
        </authorList>
    </citation>
    <scope>NUCLEOTIDE SEQUENCE [LARGE SCALE GENOMIC DNA]</scope>
    <source>
        <strain evidence="6">JFW-Udall</strain>
        <tissue evidence="6">Leaf</tissue>
    </source>
</reference>
<proteinExistence type="predicted"/>
<protein>
    <recommendedName>
        <fullName evidence="5">RRM domain-containing protein</fullName>
    </recommendedName>
</protein>
<keyword evidence="2" id="KW-0747">Spliceosome</keyword>
<evidence type="ECO:0000256" key="1">
    <source>
        <dbReference type="ARBA" id="ARBA00022664"/>
    </source>
</evidence>